<organism evidence="1">
    <name type="scientific">marine metagenome</name>
    <dbReference type="NCBI Taxonomy" id="408172"/>
    <lineage>
        <taxon>unclassified sequences</taxon>
        <taxon>metagenomes</taxon>
        <taxon>ecological metagenomes</taxon>
    </lineage>
</organism>
<gene>
    <name evidence="1" type="ORF">METZ01_LOCUS311518</name>
</gene>
<name>A0A382NBS7_9ZZZZ</name>
<dbReference type="AlphaFoldDB" id="A0A382NBS7"/>
<protein>
    <submittedName>
        <fullName evidence="1">Uncharacterized protein</fullName>
    </submittedName>
</protein>
<sequence length="23" mass="2323">MPGKPESLQNITMAGGGVYSLAT</sequence>
<proteinExistence type="predicted"/>
<reference evidence="1" key="1">
    <citation type="submission" date="2018-05" db="EMBL/GenBank/DDBJ databases">
        <authorList>
            <person name="Lanie J.A."/>
            <person name="Ng W.-L."/>
            <person name="Kazmierczak K.M."/>
            <person name="Andrzejewski T.M."/>
            <person name="Davidsen T.M."/>
            <person name="Wayne K.J."/>
            <person name="Tettelin H."/>
            <person name="Glass J.I."/>
            <person name="Rusch D."/>
            <person name="Podicherti R."/>
            <person name="Tsui H.-C.T."/>
            <person name="Winkler M.E."/>
        </authorList>
    </citation>
    <scope>NUCLEOTIDE SEQUENCE</scope>
</reference>
<dbReference type="EMBL" id="UINC01099407">
    <property type="protein sequence ID" value="SVC58664.1"/>
    <property type="molecule type" value="Genomic_DNA"/>
</dbReference>
<evidence type="ECO:0000313" key="1">
    <source>
        <dbReference type="EMBL" id="SVC58664.1"/>
    </source>
</evidence>
<feature type="non-terminal residue" evidence="1">
    <location>
        <position position="23"/>
    </location>
</feature>
<accession>A0A382NBS7</accession>